<dbReference type="InterPro" id="IPR036412">
    <property type="entry name" value="HAD-like_sf"/>
</dbReference>
<dbReference type="Gene3D" id="1.10.150.240">
    <property type="entry name" value="Putative phosphatase, domain 2"/>
    <property type="match status" value="1"/>
</dbReference>
<dbReference type="Pfam" id="PF00702">
    <property type="entry name" value="Hydrolase"/>
    <property type="match status" value="1"/>
</dbReference>
<evidence type="ECO:0000313" key="1">
    <source>
        <dbReference type="EMBL" id="CAD8684379.1"/>
    </source>
</evidence>
<sequence>MKAQGLATGRNVRCIGGNRSVPAQLLKAGSSKPSTPVQRKMVVVAAQTQRSSVATPAKQKQYTCALLFDCDGVIVETEELHRKAYNASFVDFGLVIDGEPVIWTTEYYDQLQNTVGGGKPKMKWHFNKFGWPSSKHGPVPATDEAKNKLVDELQDRKTYHYTRIVEEAAEARPGVLALMDEGLARDDVAMCICSAATKEGFIKVVDSIVGPERLAKFDVILAGDDVTKKKPDPLIYNMARERLGIPANKCVVVEDSLVGLRAAVGAGMHCIITPTASTASANFCEEGASAVLSSLAGTTVDGQAYQVKIADIFSKLCDDKGCQLVPDIQLSDKNDECPIPWAVGSWEMR</sequence>
<dbReference type="InterPro" id="IPR006439">
    <property type="entry name" value="HAD-SF_hydro_IA"/>
</dbReference>
<name>A0A7S0WU10_9CHLO</name>
<accession>A0A7S0WU10</accession>
<dbReference type="Gene3D" id="3.40.50.1000">
    <property type="entry name" value="HAD superfamily/HAD-like"/>
    <property type="match status" value="1"/>
</dbReference>
<dbReference type="NCBIfam" id="TIGR01509">
    <property type="entry name" value="HAD-SF-IA-v3"/>
    <property type="match status" value="1"/>
</dbReference>
<dbReference type="EMBL" id="HBFB01020909">
    <property type="protein sequence ID" value="CAD8684379.1"/>
    <property type="molecule type" value="Transcribed_RNA"/>
</dbReference>
<dbReference type="InterPro" id="IPR023214">
    <property type="entry name" value="HAD_sf"/>
</dbReference>
<evidence type="ECO:0008006" key="2">
    <source>
        <dbReference type="Google" id="ProtNLM"/>
    </source>
</evidence>
<dbReference type="PANTHER" id="PTHR42896">
    <property type="entry name" value="XYLULOSE-1,5-BISPHOSPHATE (XUBP) PHOSPHATASE"/>
    <property type="match status" value="1"/>
</dbReference>
<dbReference type="SUPFAM" id="SSF56784">
    <property type="entry name" value="HAD-like"/>
    <property type="match status" value="1"/>
</dbReference>
<dbReference type="InterPro" id="IPR044999">
    <property type="entry name" value="CbbY-like"/>
</dbReference>
<reference evidence="1" key="1">
    <citation type="submission" date="2021-01" db="EMBL/GenBank/DDBJ databases">
        <authorList>
            <person name="Corre E."/>
            <person name="Pelletier E."/>
            <person name="Niang G."/>
            <person name="Scheremetjew M."/>
            <person name="Finn R."/>
            <person name="Kale V."/>
            <person name="Holt S."/>
            <person name="Cochrane G."/>
            <person name="Meng A."/>
            <person name="Brown T."/>
            <person name="Cohen L."/>
        </authorList>
    </citation>
    <scope>NUCLEOTIDE SEQUENCE</scope>
    <source>
        <strain evidence="1">SAG 11-49</strain>
    </source>
</reference>
<protein>
    <recommendedName>
        <fullName evidence="2">Riboflavin kinase</fullName>
    </recommendedName>
</protein>
<dbReference type="PANTHER" id="PTHR42896:SF4">
    <property type="entry name" value="OS08G0485900 PROTEIN"/>
    <property type="match status" value="1"/>
</dbReference>
<gene>
    <name evidence="1" type="ORF">CLEI1391_LOCUS11745</name>
</gene>
<dbReference type="SFLD" id="SFLDS00003">
    <property type="entry name" value="Haloacid_Dehalogenase"/>
    <property type="match status" value="1"/>
</dbReference>
<dbReference type="SFLD" id="SFLDG01129">
    <property type="entry name" value="C1.5:_HAD__Beta-PGM__Phosphata"/>
    <property type="match status" value="1"/>
</dbReference>
<organism evidence="1">
    <name type="scientific">Chlamydomonas leiostraca</name>
    <dbReference type="NCBI Taxonomy" id="1034604"/>
    <lineage>
        <taxon>Eukaryota</taxon>
        <taxon>Viridiplantae</taxon>
        <taxon>Chlorophyta</taxon>
        <taxon>core chlorophytes</taxon>
        <taxon>Chlorophyceae</taxon>
        <taxon>CS clade</taxon>
        <taxon>Chlamydomonadales</taxon>
        <taxon>Chlamydomonadaceae</taxon>
        <taxon>Chlamydomonas</taxon>
    </lineage>
</organism>
<dbReference type="InterPro" id="IPR023198">
    <property type="entry name" value="PGP-like_dom2"/>
</dbReference>
<dbReference type="GO" id="GO:0016787">
    <property type="term" value="F:hydrolase activity"/>
    <property type="evidence" value="ECO:0007669"/>
    <property type="project" value="InterPro"/>
</dbReference>
<proteinExistence type="predicted"/>
<dbReference type="PRINTS" id="PR00413">
    <property type="entry name" value="HADHALOGNASE"/>
</dbReference>
<dbReference type="AlphaFoldDB" id="A0A7S0WU10"/>